<feature type="region of interest" description="Disordered" evidence="1">
    <location>
        <begin position="60"/>
        <end position="92"/>
    </location>
</feature>
<dbReference type="AlphaFoldDB" id="A0A835QSJ3"/>
<comment type="caution">
    <text evidence="2">The sequence shown here is derived from an EMBL/GenBank/DDBJ whole genome shotgun (WGS) entry which is preliminary data.</text>
</comment>
<evidence type="ECO:0000256" key="1">
    <source>
        <dbReference type="SAM" id="MobiDB-lite"/>
    </source>
</evidence>
<evidence type="ECO:0000313" key="3">
    <source>
        <dbReference type="Proteomes" id="UP000639772"/>
    </source>
</evidence>
<evidence type="ECO:0000313" key="2">
    <source>
        <dbReference type="EMBL" id="KAG0477934.1"/>
    </source>
</evidence>
<accession>A0A835QSJ3</accession>
<dbReference type="EMBL" id="JADCNM010000006">
    <property type="protein sequence ID" value="KAG0477934.1"/>
    <property type="molecule type" value="Genomic_DNA"/>
</dbReference>
<organism evidence="2 3">
    <name type="scientific">Vanilla planifolia</name>
    <name type="common">Vanilla</name>
    <dbReference type="NCBI Taxonomy" id="51239"/>
    <lineage>
        <taxon>Eukaryota</taxon>
        <taxon>Viridiplantae</taxon>
        <taxon>Streptophyta</taxon>
        <taxon>Embryophyta</taxon>
        <taxon>Tracheophyta</taxon>
        <taxon>Spermatophyta</taxon>
        <taxon>Magnoliopsida</taxon>
        <taxon>Liliopsida</taxon>
        <taxon>Asparagales</taxon>
        <taxon>Orchidaceae</taxon>
        <taxon>Vanilloideae</taxon>
        <taxon>Vanilleae</taxon>
        <taxon>Vanilla</taxon>
    </lineage>
</organism>
<protein>
    <submittedName>
        <fullName evidence="2">Uncharacterized protein</fullName>
    </submittedName>
</protein>
<proteinExistence type="predicted"/>
<name>A0A835QSJ3_VANPL</name>
<gene>
    <name evidence="2" type="ORF">HPP92_012653</name>
</gene>
<feature type="region of interest" description="Disordered" evidence="1">
    <location>
        <begin position="1"/>
        <end position="21"/>
    </location>
</feature>
<reference evidence="2 3" key="1">
    <citation type="journal article" date="2020" name="Nat. Food">
        <title>A phased Vanilla planifolia genome enables genetic improvement of flavour and production.</title>
        <authorList>
            <person name="Hasing T."/>
            <person name="Tang H."/>
            <person name="Brym M."/>
            <person name="Khazi F."/>
            <person name="Huang T."/>
            <person name="Chambers A.H."/>
        </authorList>
    </citation>
    <scope>NUCLEOTIDE SEQUENCE [LARGE SCALE GENOMIC DNA]</scope>
    <source>
        <tissue evidence="2">Leaf</tissue>
    </source>
</reference>
<sequence length="92" mass="10436">MGKTTRNPSALLPQPSQPSMTTSMKQLKNWITYPFQAFKRWRRTKSYEEQCNSSVGFSVQERGRTGISSRRAKLPTATKPPPPQTHKVEACP</sequence>
<feature type="compositionally biased region" description="Low complexity" evidence="1">
    <location>
        <begin position="8"/>
        <end position="19"/>
    </location>
</feature>
<dbReference type="Proteomes" id="UP000639772">
    <property type="component" value="Chromosome 6"/>
</dbReference>